<dbReference type="OrthoDB" id="307939at2759"/>
<feature type="compositionally biased region" description="Polar residues" evidence="2">
    <location>
        <begin position="148"/>
        <end position="178"/>
    </location>
</feature>
<evidence type="ECO:0000313" key="3">
    <source>
        <dbReference type="EMBL" id="CAD8203437.1"/>
    </source>
</evidence>
<evidence type="ECO:0000256" key="2">
    <source>
        <dbReference type="SAM" id="MobiDB-lite"/>
    </source>
</evidence>
<keyword evidence="1" id="KW-0175">Coiled coil</keyword>
<reference evidence="3" key="1">
    <citation type="submission" date="2021-01" db="EMBL/GenBank/DDBJ databases">
        <authorList>
            <consortium name="Genoscope - CEA"/>
            <person name="William W."/>
        </authorList>
    </citation>
    <scope>NUCLEOTIDE SEQUENCE</scope>
</reference>
<comment type="caution">
    <text evidence="3">The sequence shown here is derived from an EMBL/GenBank/DDBJ whole genome shotgun (WGS) entry which is preliminary data.</text>
</comment>
<accession>A0A8S1XR11</accession>
<name>A0A8S1XR11_PAROT</name>
<protein>
    <submittedName>
        <fullName evidence="3">Uncharacterized protein</fullName>
    </submittedName>
</protein>
<dbReference type="OMA" id="WRHNSIN"/>
<dbReference type="EMBL" id="CAJJDP010000130">
    <property type="protein sequence ID" value="CAD8203437.1"/>
    <property type="molecule type" value="Genomic_DNA"/>
</dbReference>
<evidence type="ECO:0000256" key="1">
    <source>
        <dbReference type="SAM" id="Coils"/>
    </source>
</evidence>
<organism evidence="3 4">
    <name type="scientific">Paramecium octaurelia</name>
    <dbReference type="NCBI Taxonomy" id="43137"/>
    <lineage>
        <taxon>Eukaryota</taxon>
        <taxon>Sar</taxon>
        <taxon>Alveolata</taxon>
        <taxon>Ciliophora</taxon>
        <taxon>Intramacronucleata</taxon>
        <taxon>Oligohymenophorea</taxon>
        <taxon>Peniculida</taxon>
        <taxon>Parameciidae</taxon>
        <taxon>Paramecium</taxon>
    </lineage>
</organism>
<proteinExistence type="predicted"/>
<evidence type="ECO:0000313" key="4">
    <source>
        <dbReference type="Proteomes" id="UP000683925"/>
    </source>
</evidence>
<feature type="compositionally biased region" description="Low complexity" evidence="2">
    <location>
        <begin position="184"/>
        <end position="196"/>
    </location>
</feature>
<dbReference type="AlphaFoldDB" id="A0A8S1XR11"/>
<keyword evidence="4" id="KW-1185">Reference proteome</keyword>
<dbReference type="Proteomes" id="UP000683925">
    <property type="component" value="Unassembled WGS sequence"/>
</dbReference>
<gene>
    <name evidence="3" type="ORF">POCTA_138.1.T1300025</name>
</gene>
<feature type="region of interest" description="Disordered" evidence="2">
    <location>
        <begin position="142"/>
        <end position="203"/>
    </location>
</feature>
<feature type="coiled-coil region" evidence="1">
    <location>
        <begin position="257"/>
        <end position="288"/>
    </location>
</feature>
<sequence length="389" mass="45612">MQQEAQNKKITFKFLNQLKLMIKPSQQIVQITQAFVTILSGTIASIQGNQIKSDWQSIKHCLRNTNEILEIINDTKTFSKRVRFENLEKSIQILQSIQQQSVDEQSDETFEIIQEALNFLLTIAKPLFKNLLLCKRSNSRNRSQSQQGFQKVNKLQQSQKSFSNKTNISQSQINQSDNKINRPKSQQSNLSCSRSSSKSKDYQKRVLEAQIKKQSRLDRILKLQTNKPSATSYIKQMIEGQQSLNRSYRSNSKESLMRQEIEKNKSIIKKLKQQENAIKWEIERESKRIRENEIVNQIQDEINRYKISWLKDQEVKQEKRKSNTKQNSFNKQKVINNGNWRHNSINYDENKGSCLEQDLLLSEKAKNEKEQSLSKILKTINNSKLKQLK</sequence>